<organism evidence="1 2">
    <name type="scientific">Spongiibacter pelagi</name>
    <dbReference type="NCBI Taxonomy" id="2760804"/>
    <lineage>
        <taxon>Bacteria</taxon>
        <taxon>Pseudomonadati</taxon>
        <taxon>Pseudomonadota</taxon>
        <taxon>Gammaproteobacteria</taxon>
        <taxon>Cellvibrionales</taxon>
        <taxon>Spongiibacteraceae</taxon>
        <taxon>Spongiibacter</taxon>
    </lineage>
</organism>
<name>A0A927C593_9GAMM</name>
<proteinExistence type="predicted"/>
<dbReference type="RefSeq" id="WP_190766675.1">
    <property type="nucleotide sequence ID" value="NZ_JACXLD010000013.1"/>
</dbReference>
<sequence>MKTPKAGVMAKDKIRERVLRIARGELTPKLGEPKIWLTDKSAKPPENLFESLPKSCGSLFNSDEFSVSEDFSRGNQIETKDRESFD</sequence>
<comment type="caution">
    <text evidence="1">The sequence shown here is derived from an EMBL/GenBank/DDBJ whole genome shotgun (WGS) entry which is preliminary data.</text>
</comment>
<dbReference type="Proteomes" id="UP000610558">
    <property type="component" value="Unassembled WGS sequence"/>
</dbReference>
<protein>
    <submittedName>
        <fullName evidence="1">Uncharacterized protein</fullName>
    </submittedName>
</protein>
<accession>A0A927C593</accession>
<evidence type="ECO:0000313" key="2">
    <source>
        <dbReference type="Proteomes" id="UP000610558"/>
    </source>
</evidence>
<dbReference type="EMBL" id="JACXLD010000013">
    <property type="protein sequence ID" value="MBD2860157.1"/>
    <property type="molecule type" value="Genomic_DNA"/>
</dbReference>
<dbReference type="AlphaFoldDB" id="A0A927C593"/>
<keyword evidence="2" id="KW-1185">Reference proteome</keyword>
<evidence type="ECO:0000313" key="1">
    <source>
        <dbReference type="EMBL" id="MBD2860157.1"/>
    </source>
</evidence>
<reference evidence="1" key="1">
    <citation type="submission" date="2020-09" db="EMBL/GenBank/DDBJ databases">
        <authorList>
            <person name="Yoon J.-W."/>
        </authorList>
    </citation>
    <scope>NUCLEOTIDE SEQUENCE</scope>
    <source>
        <strain evidence="1">KMU-158</strain>
    </source>
</reference>
<gene>
    <name evidence="1" type="ORF">IB286_14235</name>
</gene>